<sequence>MSAYEFTKAVCEACKFMICLSLTLFLLTADMESPDYKEGHYKSPAYKQCCEEFDFCSFYVQTWFWALVGGLIALAIIASIVGSCICCRRRGGGKDANFNYDDDSEPSDDSTSSTKPNPA</sequence>
<evidence type="ECO:0000256" key="1">
    <source>
        <dbReference type="SAM" id="MobiDB-lite"/>
    </source>
</evidence>
<proteinExistence type="predicted"/>
<protein>
    <submittedName>
        <fullName evidence="4">Uncharacterized protein</fullName>
    </submittedName>
</protein>
<dbReference type="FunCoup" id="E3M981">
    <property type="interactions" value="637"/>
</dbReference>
<reference evidence="4" key="1">
    <citation type="submission" date="2007-07" db="EMBL/GenBank/DDBJ databases">
        <title>PCAP assembly of the Caenorhabditis remanei genome.</title>
        <authorList>
            <consortium name="The Caenorhabditis remanei Sequencing Consortium"/>
            <person name="Wilson R.K."/>
        </authorList>
    </citation>
    <scope>NUCLEOTIDE SEQUENCE [LARGE SCALE GENOMIC DNA]</scope>
    <source>
        <strain evidence="4">PB4641</strain>
    </source>
</reference>
<keyword evidence="2" id="KW-0812">Transmembrane</keyword>
<dbReference type="eggNOG" id="ENOG502TKJW">
    <property type="taxonomic scope" value="Eukaryota"/>
</dbReference>
<dbReference type="HOGENOM" id="CLU_2063673_0_0_1"/>
<keyword evidence="5" id="KW-1185">Reference proteome</keyword>
<dbReference type="EMBL" id="DS268430">
    <property type="protein sequence ID" value="EFO96245.1"/>
    <property type="molecule type" value="Genomic_DNA"/>
</dbReference>
<dbReference type="InParanoid" id="E3M981"/>
<name>E3M981_CAERE</name>
<feature type="signal peptide" evidence="3">
    <location>
        <begin position="1"/>
        <end position="31"/>
    </location>
</feature>
<dbReference type="Proteomes" id="UP000008281">
    <property type="component" value="Unassembled WGS sequence"/>
</dbReference>
<evidence type="ECO:0000256" key="2">
    <source>
        <dbReference type="SAM" id="Phobius"/>
    </source>
</evidence>
<feature type="chain" id="PRO_5003176357" evidence="3">
    <location>
        <begin position="32"/>
        <end position="119"/>
    </location>
</feature>
<accession>E3M981</accession>
<organism evidence="5">
    <name type="scientific">Caenorhabditis remanei</name>
    <name type="common">Caenorhabditis vulgaris</name>
    <dbReference type="NCBI Taxonomy" id="31234"/>
    <lineage>
        <taxon>Eukaryota</taxon>
        <taxon>Metazoa</taxon>
        <taxon>Ecdysozoa</taxon>
        <taxon>Nematoda</taxon>
        <taxon>Chromadorea</taxon>
        <taxon>Rhabditida</taxon>
        <taxon>Rhabditina</taxon>
        <taxon>Rhabditomorpha</taxon>
        <taxon>Rhabditoidea</taxon>
        <taxon>Rhabditidae</taxon>
        <taxon>Peloderinae</taxon>
        <taxon>Caenorhabditis</taxon>
    </lineage>
</organism>
<evidence type="ECO:0000313" key="5">
    <source>
        <dbReference type="Proteomes" id="UP000008281"/>
    </source>
</evidence>
<dbReference type="AlphaFoldDB" id="E3M981"/>
<keyword evidence="2" id="KW-0472">Membrane</keyword>
<feature type="region of interest" description="Disordered" evidence="1">
    <location>
        <begin position="95"/>
        <end position="119"/>
    </location>
</feature>
<evidence type="ECO:0000256" key="3">
    <source>
        <dbReference type="SAM" id="SignalP"/>
    </source>
</evidence>
<feature type="transmembrane region" description="Helical" evidence="2">
    <location>
        <begin position="63"/>
        <end position="87"/>
    </location>
</feature>
<keyword evidence="2" id="KW-1133">Transmembrane helix</keyword>
<evidence type="ECO:0000313" key="4">
    <source>
        <dbReference type="EMBL" id="EFO96245.1"/>
    </source>
</evidence>
<keyword evidence="3" id="KW-0732">Signal</keyword>
<gene>
    <name evidence="4" type="ORF">CRE_14498</name>
</gene>